<name>A0AC35FK77_9BILA</name>
<dbReference type="WBParaSite" id="PS1159_v2.g18403.t1">
    <property type="protein sequence ID" value="PS1159_v2.g18403.t1"/>
    <property type="gene ID" value="PS1159_v2.g18403"/>
</dbReference>
<sequence length="138" mass="16003">MSRPPVSNFVEEFNNTACDMCKPNRCIRPINYRSPLFCIHPSRDFENGFLTPEKSCEIFEKSCEIVEKSCPTVEHDWILTLLFGIFVLTFMIFTGIMFWHVRACRKDALYIAGKIGTRRMINRPEPIPVPGRFVDVPL</sequence>
<reference evidence="2" key="1">
    <citation type="submission" date="2022-11" db="UniProtKB">
        <authorList>
            <consortium name="WormBaseParasite"/>
        </authorList>
    </citation>
    <scope>IDENTIFICATION</scope>
</reference>
<organism evidence="1 2">
    <name type="scientific">Panagrolaimus sp. PS1159</name>
    <dbReference type="NCBI Taxonomy" id="55785"/>
    <lineage>
        <taxon>Eukaryota</taxon>
        <taxon>Metazoa</taxon>
        <taxon>Ecdysozoa</taxon>
        <taxon>Nematoda</taxon>
        <taxon>Chromadorea</taxon>
        <taxon>Rhabditida</taxon>
        <taxon>Tylenchina</taxon>
        <taxon>Panagrolaimomorpha</taxon>
        <taxon>Panagrolaimoidea</taxon>
        <taxon>Panagrolaimidae</taxon>
        <taxon>Panagrolaimus</taxon>
    </lineage>
</organism>
<evidence type="ECO:0000313" key="1">
    <source>
        <dbReference type="Proteomes" id="UP000887580"/>
    </source>
</evidence>
<evidence type="ECO:0000313" key="2">
    <source>
        <dbReference type="WBParaSite" id="PS1159_v2.g18403.t1"/>
    </source>
</evidence>
<proteinExistence type="predicted"/>
<dbReference type="Proteomes" id="UP000887580">
    <property type="component" value="Unplaced"/>
</dbReference>
<protein>
    <submittedName>
        <fullName evidence="2">Uncharacterized protein</fullName>
    </submittedName>
</protein>
<accession>A0AC35FK77</accession>